<feature type="compositionally biased region" description="Basic and acidic residues" evidence="1">
    <location>
        <begin position="57"/>
        <end position="70"/>
    </location>
</feature>
<name>A0AAN9RWG9_PSOTE</name>
<comment type="caution">
    <text evidence="2">The sequence shown here is derived from an EMBL/GenBank/DDBJ whole genome shotgun (WGS) entry which is preliminary data.</text>
</comment>
<sequence>MLSLEPFTEDRGRSAVHPRGDPTNQLPCALRVYSPVDSHTCQTPWSVFQDGPNGEPTGRRQEHARAEARPRAHAAIHNRHDDVSASISTARAWATVAIRIGPCPESIGGPALAVPHPTGAHRRPHPLPSRQFQALFDSLFKVLFIFPSRYLFAIGLSPVFSLGRNLPPDWGCIPKQPDSPTAPRGATGSGHNGALTLSGAPFQGTWARSATEDASPDYNSNAIGDRFSWWALPGSLAVTKGILACPQPNGFGRNLRSKTRWFTGFCNSHQVSHFATFFIDARAEISVAESHFASCVVTTPAGHRLRVPKNRPLQFQFPWHTKRRGLCFIERERGWAVQTMTNPLPTEGEHDARVVPS</sequence>
<organism evidence="2 3">
    <name type="scientific">Psophocarpus tetragonolobus</name>
    <name type="common">Winged bean</name>
    <name type="synonym">Dolichos tetragonolobus</name>
    <dbReference type="NCBI Taxonomy" id="3891"/>
    <lineage>
        <taxon>Eukaryota</taxon>
        <taxon>Viridiplantae</taxon>
        <taxon>Streptophyta</taxon>
        <taxon>Embryophyta</taxon>
        <taxon>Tracheophyta</taxon>
        <taxon>Spermatophyta</taxon>
        <taxon>Magnoliopsida</taxon>
        <taxon>eudicotyledons</taxon>
        <taxon>Gunneridae</taxon>
        <taxon>Pentapetalae</taxon>
        <taxon>rosids</taxon>
        <taxon>fabids</taxon>
        <taxon>Fabales</taxon>
        <taxon>Fabaceae</taxon>
        <taxon>Papilionoideae</taxon>
        <taxon>50 kb inversion clade</taxon>
        <taxon>NPAAA clade</taxon>
        <taxon>indigoferoid/millettioid clade</taxon>
        <taxon>Phaseoleae</taxon>
        <taxon>Psophocarpus</taxon>
    </lineage>
</organism>
<dbReference type="EMBL" id="JAYMYS010000008">
    <property type="protein sequence ID" value="KAK7384440.1"/>
    <property type="molecule type" value="Genomic_DNA"/>
</dbReference>
<dbReference type="PANTHER" id="PTHR33205">
    <property type="entry name" value="TRANSMEMBRANE PROTEIN"/>
    <property type="match status" value="1"/>
</dbReference>
<protein>
    <submittedName>
        <fullName evidence="2">Uncharacterized protein</fullName>
    </submittedName>
</protein>
<feature type="region of interest" description="Disordered" evidence="1">
    <location>
        <begin position="45"/>
        <end position="70"/>
    </location>
</feature>
<keyword evidence="3" id="KW-1185">Reference proteome</keyword>
<proteinExistence type="predicted"/>
<evidence type="ECO:0000313" key="2">
    <source>
        <dbReference type="EMBL" id="KAK7384440.1"/>
    </source>
</evidence>
<dbReference type="AlphaFoldDB" id="A0AAN9RWG9"/>
<dbReference type="PANTHER" id="PTHR33205:SF1">
    <property type="entry name" value="TRANSMEMBRANE PROTEIN"/>
    <property type="match status" value="1"/>
</dbReference>
<reference evidence="2 3" key="1">
    <citation type="submission" date="2024-01" db="EMBL/GenBank/DDBJ databases">
        <title>The genomes of 5 underutilized Papilionoideae crops provide insights into root nodulation and disease resistanc.</title>
        <authorList>
            <person name="Jiang F."/>
        </authorList>
    </citation>
    <scope>NUCLEOTIDE SEQUENCE [LARGE SCALE GENOMIC DNA]</scope>
    <source>
        <strain evidence="2">DUOXIRENSHENG_FW03</strain>
        <tissue evidence="2">Leaves</tissue>
    </source>
</reference>
<accession>A0AAN9RWG9</accession>
<dbReference type="Proteomes" id="UP001386955">
    <property type="component" value="Unassembled WGS sequence"/>
</dbReference>
<evidence type="ECO:0000256" key="1">
    <source>
        <dbReference type="SAM" id="MobiDB-lite"/>
    </source>
</evidence>
<evidence type="ECO:0000313" key="3">
    <source>
        <dbReference type="Proteomes" id="UP001386955"/>
    </source>
</evidence>
<gene>
    <name evidence="2" type="ORF">VNO78_30134</name>
</gene>
<feature type="region of interest" description="Disordered" evidence="1">
    <location>
        <begin position="1"/>
        <end position="25"/>
    </location>
</feature>
<feature type="region of interest" description="Disordered" evidence="1">
    <location>
        <begin position="174"/>
        <end position="194"/>
    </location>
</feature>